<keyword evidence="1" id="KW-0547">Nucleotide-binding</keyword>
<organism evidence="4 5">
    <name type="scientific">Oncorhynchus mykiss</name>
    <name type="common">Rainbow trout</name>
    <name type="synonym">Salmo gairdneri</name>
    <dbReference type="NCBI Taxonomy" id="8022"/>
    <lineage>
        <taxon>Eukaryota</taxon>
        <taxon>Metazoa</taxon>
        <taxon>Chordata</taxon>
        <taxon>Craniata</taxon>
        <taxon>Vertebrata</taxon>
        <taxon>Euteleostomi</taxon>
        <taxon>Actinopterygii</taxon>
        <taxon>Neopterygii</taxon>
        <taxon>Teleostei</taxon>
        <taxon>Protacanthopterygii</taxon>
        <taxon>Salmoniformes</taxon>
        <taxon>Salmonidae</taxon>
        <taxon>Salmoninae</taxon>
        <taxon>Oncorhynchus</taxon>
    </lineage>
</organism>
<dbReference type="InterPro" id="IPR036627">
    <property type="entry name" value="CobW-likC_sf"/>
</dbReference>
<evidence type="ECO:0000313" key="5">
    <source>
        <dbReference type="Proteomes" id="UP000694395"/>
    </source>
</evidence>
<feature type="domain" description="CobW C-terminal" evidence="3">
    <location>
        <begin position="12"/>
        <end position="70"/>
    </location>
</feature>
<reference evidence="4" key="2">
    <citation type="submission" date="2025-08" db="UniProtKB">
        <authorList>
            <consortium name="Ensembl"/>
        </authorList>
    </citation>
    <scope>IDENTIFICATION</scope>
</reference>
<protein>
    <recommendedName>
        <fullName evidence="3">CobW C-terminal domain-containing protein</fullName>
    </recommendedName>
</protein>
<dbReference type="AlphaFoldDB" id="A0A8C7RXM6"/>
<evidence type="ECO:0000256" key="1">
    <source>
        <dbReference type="ARBA" id="ARBA00022741"/>
    </source>
</evidence>
<accession>A0A8C7RXM6</accession>
<reference evidence="4" key="1">
    <citation type="submission" date="2020-07" db="EMBL/GenBank/DDBJ databases">
        <title>A long reads based de novo assembly of the rainbow trout Arlee double haploid line genome.</title>
        <authorList>
            <person name="Gao G."/>
            <person name="Palti Y."/>
        </authorList>
    </citation>
    <scope>NUCLEOTIDE SEQUENCE [LARGE SCALE GENOMIC DNA]</scope>
</reference>
<sequence>MLHYLGWCSRVMRSVGFVPDIAFSLMVMLQGVHKLYELDQSPQVWGEEPRVNHLVFIWRNLDKEILQEQFISTVLKVGDRN</sequence>
<dbReference type="Gene3D" id="3.30.1220.10">
    <property type="entry name" value="CobW-like, C-terminal domain"/>
    <property type="match status" value="1"/>
</dbReference>
<dbReference type="GeneTree" id="ENSGT00990000213857"/>
<evidence type="ECO:0000259" key="3">
    <source>
        <dbReference type="Pfam" id="PF07683"/>
    </source>
</evidence>
<keyword evidence="5" id="KW-1185">Reference proteome</keyword>
<dbReference type="Pfam" id="PF07683">
    <property type="entry name" value="CobW_C"/>
    <property type="match status" value="1"/>
</dbReference>
<dbReference type="Proteomes" id="UP000694395">
    <property type="component" value="Chromosome 6"/>
</dbReference>
<keyword evidence="2" id="KW-0143">Chaperone</keyword>
<dbReference type="SUPFAM" id="SSF90002">
    <property type="entry name" value="Hypothetical protein YjiA, C-terminal domain"/>
    <property type="match status" value="1"/>
</dbReference>
<dbReference type="InterPro" id="IPR011629">
    <property type="entry name" value="CobW-like_C"/>
</dbReference>
<dbReference type="Ensembl" id="ENSOMYT00000063581.2">
    <property type="protein sequence ID" value="ENSOMYP00000058412.1"/>
    <property type="gene ID" value="ENSOMYG00000026980.2"/>
</dbReference>
<evidence type="ECO:0000313" key="4">
    <source>
        <dbReference type="Ensembl" id="ENSOMYP00000058412.1"/>
    </source>
</evidence>
<name>A0A8C7RXM6_ONCMY</name>
<proteinExistence type="predicted"/>
<dbReference type="GO" id="GO:0000166">
    <property type="term" value="F:nucleotide binding"/>
    <property type="evidence" value="ECO:0007669"/>
    <property type="project" value="UniProtKB-KW"/>
</dbReference>
<reference evidence="4" key="3">
    <citation type="submission" date="2025-09" db="UniProtKB">
        <authorList>
            <consortium name="Ensembl"/>
        </authorList>
    </citation>
    <scope>IDENTIFICATION</scope>
</reference>
<evidence type="ECO:0000256" key="2">
    <source>
        <dbReference type="ARBA" id="ARBA00023186"/>
    </source>
</evidence>